<gene>
    <name evidence="5" type="ORF">ABS766_10680</name>
</gene>
<keyword evidence="3" id="KW-0998">Cell outer membrane</keyword>
<accession>A0ABW8YZT4</accession>
<dbReference type="SUPFAM" id="SSF56935">
    <property type="entry name" value="Porins"/>
    <property type="match status" value="1"/>
</dbReference>
<sequence length="848" mass="96828">MIKHFRFFFTISVFIIAIRPVYAQDVNQDTRLKKILEDITIQHGVEFSYAEEDVRHFTLIPPDPDLPLKAKLIYIKNRTGLSFKNVKDYIVVFTDNVLSVSYFCAYVIDEYGYPVDKAIVQYDDIHTIVTGPDGYFELPKSILRESLNVTQTGYVSVSVKTDTFKRDCLAITLPLKSTELEEIIAERYLTTGIAKKKDGSFIITPNEFGILPGLTEPDVLQAMQQLPGINSIDQTVSNINVRGGTHDQNLFMWNGIRLFQTGHFFGLISALNPNLAHEIKIFKNGTSAFYGESVSSAIDISSHTKTIGTETTSISSNMISADMYTKIKTSENTNIELSGRRSFTDILDFPTYTKYSKRIFQNTVVTQLDNSTDVNYKSDKEFFFYDLTAQFHQKINNKHNLYVDVININNRLDFTQGTITSTNVVTKQSSLTQNTLGGTATWKAQWTDTHSSEIGIYGSYYDVNGTNSQLETDQQVIQENTIVDTGVHLENSNKLTPVFILHSGYQFNEIGIDNRDRVNQPSYNRNVKRVLRTHSVIGELEHNPDDQTLYIRAGLRANYIEQFGLLYFEPRLQFNYEFNALWQLEILAEQKSQSVSQIVALQNDFLGIENRRWILANEEDIPIQRSNQISAGVTYKDKGWLASLDCFYKRVDGITTYGQAFQNQFELELATGSYDVTGTELLLQKQFKDFNAWLSYGWNNNKYHFDGFTPRTFTSNFNISHAVTTGASYEWQKFKVALGSKWYSGRPTTNPLISVPTYSNIGTPTIVYNYPNTDTVGNFFEVNFSTVYTWQLPQNARLQIGLSIINIFNRSNILNRYYRISSEDNNVIEEVNTYGLQRTPNALIKLLF</sequence>
<keyword evidence="6" id="KW-1185">Reference proteome</keyword>
<proteinExistence type="predicted"/>
<dbReference type="InterPro" id="IPR012910">
    <property type="entry name" value="Plug_dom"/>
</dbReference>
<protein>
    <submittedName>
        <fullName evidence="5">TonB-dependent receptor plug domain-containing protein</fullName>
    </submittedName>
</protein>
<evidence type="ECO:0000313" key="6">
    <source>
        <dbReference type="Proteomes" id="UP001629156"/>
    </source>
</evidence>
<dbReference type="Pfam" id="PF07715">
    <property type="entry name" value="Plug"/>
    <property type="match status" value="1"/>
</dbReference>
<dbReference type="Gene3D" id="2.40.170.20">
    <property type="entry name" value="TonB-dependent receptor, beta-barrel domain"/>
    <property type="match status" value="1"/>
</dbReference>
<comment type="subcellular location">
    <subcellularLocation>
        <location evidence="1">Cell outer membrane</location>
    </subcellularLocation>
</comment>
<organism evidence="5 6">
    <name type="scientific">Flavobacterium rhizosphaerae</name>
    <dbReference type="NCBI Taxonomy" id="3163298"/>
    <lineage>
        <taxon>Bacteria</taxon>
        <taxon>Pseudomonadati</taxon>
        <taxon>Bacteroidota</taxon>
        <taxon>Flavobacteriia</taxon>
        <taxon>Flavobacteriales</taxon>
        <taxon>Flavobacteriaceae</taxon>
        <taxon>Flavobacterium</taxon>
    </lineage>
</organism>
<evidence type="ECO:0000259" key="4">
    <source>
        <dbReference type="Pfam" id="PF07715"/>
    </source>
</evidence>
<dbReference type="InterPro" id="IPR037066">
    <property type="entry name" value="Plug_dom_sf"/>
</dbReference>
<keyword evidence="5" id="KW-0675">Receptor</keyword>
<evidence type="ECO:0000256" key="1">
    <source>
        <dbReference type="ARBA" id="ARBA00004442"/>
    </source>
</evidence>
<evidence type="ECO:0000313" key="5">
    <source>
        <dbReference type="EMBL" id="MFL9844882.1"/>
    </source>
</evidence>
<keyword evidence="2" id="KW-0472">Membrane</keyword>
<dbReference type="EMBL" id="JBELPZ010000010">
    <property type="protein sequence ID" value="MFL9844882.1"/>
    <property type="molecule type" value="Genomic_DNA"/>
</dbReference>
<name>A0ABW8YZT4_9FLAO</name>
<evidence type="ECO:0000256" key="2">
    <source>
        <dbReference type="ARBA" id="ARBA00023136"/>
    </source>
</evidence>
<dbReference type="Proteomes" id="UP001629156">
    <property type="component" value="Unassembled WGS sequence"/>
</dbReference>
<dbReference type="InterPro" id="IPR036942">
    <property type="entry name" value="Beta-barrel_TonB_sf"/>
</dbReference>
<reference evidence="5 6" key="1">
    <citation type="submission" date="2024-06" db="EMBL/GenBank/DDBJ databases">
        <authorList>
            <person name="Kaempfer P."/>
            <person name="Viver T."/>
        </authorList>
    </citation>
    <scope>NUCLEOTIDE SEQUENCE [LARGE SCALE GENOMIC DNA]</scope>
    <source>
        <strain evidence="5 6">ST-119</strain>
    </source>
</reference>
<dbReference type="RefSeq" id="WP_408085141.1">
    <property type="nucleotide sequence ID" value="NZ_JBELPZ010000010.1"/>
</dbReference>
<evidence type="ECO:0000256" key="3">
    <source>
        <dbReference type="ARBA" id="ARBA00023237"/>
    </source>
</evidence>
<dbReference type="Gene3D" id="2.170.130.10">
    <property type="entry name" value="TonB-dependent receptor, plug domain"/>
    <property type="match status" value="1"/>
</dbReference>
<feature type="domain" description="TonB-dependent receptor plug" evidence="4">
    <location>
        <begin position="218"/>
        <end position="293"/>
    </location>
</feature>
<comment type="caution">
    <text evidence="5">The sequence shown here is derived from an EMBL/GenBank/DDBJ whole genome shotgun (WGS) entry which is preliminary data.</text>
</comment>